<dbReference type="SUPFAM" id="SSF53822">
    <property type="entry name" value="Periplasmic binding protein-like I"/>
    <property type="match status" value="1"/>
</dbReference>
<evidence type="ECO:0000256" key="2">
    <source>
        <dbReference type="ARBA" id="ARBA00023015"/>
    </source>
</evidence>
<evidence type="ECO:0000256" key="3">
    <source>
        <dbReference type="ARBA" id="ARBA00023125"/>
    </source>
</evidence>
<dbReference type="Proteomes" id="UP000033567">
    <property type="component" value="Unassembled WGS sequence"/>
</dbReference>
<accession>A0A0F4KYH4</accession>
<dbReference type="InterPro" id="IPR010982">
    <property type="entry name" value="Lambda_DNA-bd_dom_sf"/>
</dbReference>
<reference evidence="6 7" key="1">
    <citation type="submission" date="2014-12" db="EMBL/GenBank/DDBJ databases">
        <title>Comparative genomics of the lactic acid bacteria isolated from the honey bee gut.</title>
        <authorList>
            <person name="Ellegaard K.M."/>
            <person name="Tamarit D."/>
            <person name="Javelind E."/>
            <person name="Olofsson T."/>
            <person name="Andersson S.G."/>
            <person name="Vasquez A."/>
        </authorList>
    </citation>
    <scope>NUCLEOTIDE SEQUENCE [LARGE SCALE GENOMIC DNA]</scope>
    <source>
        <strain evidence="6 7">Bin7</strain>
    </source>
</reference>
<organism evidence="6 7">
    <name type="scientific">Bifidobacterium mellis</name>
    <dbReference type="NCBI Taxonomy" id="1293823"/>
    <lineage>
        <taxon>Bacteria</taxon>
        <taxon>Bacillati</taxon>
        <taxon>Actinomycetota</taxon>
        <taxon>Actinomycetes</taxon>
        <taxon>Bifidobacteriales</taxon>
        <taxon>Bifidobacteriaceae</taxon>
        <taxon>Bifidobacterium</taxon>
    </lineage>
</organism>
<dbReference type="AlphaFoldDB" id="A0A0F4KYH4"/>
<dbReference type="Gene3D" id="3.40.50.2300">
    <property type="match status" value="2"/>
</dbReference>
<gene>
    <name evidence="6" type="primary">ccpA</name>
    <name evidence="6" type="ORF">JF70_04850</name>
</gene>
<dbReference type="CDD" id="cd06288">
    <property type="entry name" value="PBP1_sucrose_transcription_regulator"/>
    <property type="match status" value="1"/>
</dbReference>
<evidence type="ECO:0000313" key="6">
    <source>
        <dbReference type="EMBL" id="KJY51672.1"/>
    </source>
</evidence>
<dbReference type="SMART" id="SM00354">
    <property type="entry name" value="HTH_LACI"/>
    <property type="match status" value="1"/>
</dbReference>
<dbReference type="InterPro" id="IPR028082">
    <property type="entry name" value="Peripla_BP_I"/>
</dbReference>
<dbReference type="EMBL" id="JWMF01000004">
    <property type="protein sequence ID" value="KJY51672.1"/>
    <property type="molecule type" value="Genomic_DNA"/>
</dbReference>
<evidence type="ECO:0000313" key="7">
    <source>
        <dbReference type="Proteomes" id="UP000033567"/>
    </source>
</evidence>
<dbReference type="SUPFAM" id="SSF47413">
    <property type="entry name" value="lambda repressor-like DNA-binding domains"/>
    <property type="match status" value="1"/>
</dbReference>
<keyword evidence="3" id="KW-0238">DNA-binding</keyword>
<dbReference type="PATRIC" id="fig|1684.5.peg.510"/>
<dbReference type="PANTHER" id="PTHR30146">
    <property type="entry name" value="LACI-RELATED TRANSCRIPTIONAL REPRESSOR"/>
    <property type="match status" value="1"/>
</dbReference>
<dbReference type="GO" id="GO:0000976">
    <property type="term" value="F:transcription cis-regulatory region binding"/>
    <property type="evidence" value="ECO:0007669"/>
    <property type="project" value="TreeGrafter"/>
</dbReference>
<dbReference type="Gene3D" id="1.10.260.40">
    <property type="entry name" value="lambda repressor-like DNA-binding domains"/>
    <property type="match status" value="1"/>
</dbReference>
<dbReference type="PROSITE" id="PS50932">
    <property type="entry name" value="HTH_LACI_2"/>
    <property type="match status" value="1"/>
</dbReference>
<evidence type="ECO:0000256" key="1">
    <source>
        <dbReference type="ARBA" id="ARBA00022491"/>
    </source>
</evidence>
<dbReference type="Pfam" id="PF00356">
    <property type="entry name" value="LacI"/>
    <property type="match status" value="1"/>
</dbReference>
<sequence>MITMKQIAERTGVSVSTVSLVLNGRDKGRVKSEIARKVRNTAKTLGYRPNPMARSLRTSKTGMLGFISEEVATTPYAGAIIQGAQDAAAERGYVLLTVSTDGGIRESEQIQALKRYGVDGFLFAKMYDQNVDLPQALRSCPAVVVNAVERANRCPSIAPDEFLIGYDATRHLIESGSRRVAYLGTTQDLPAQEDRMRGYQTALKEAGLPASQALIRLVGFNQEAMDQTNDLMDDQHPDGVFCFNDSRSFYLYQAAAARHLVIGRDLNLVGVDNHQVVAETSAPPLTTVELPHYEMGFWAVRRLLAQINPRRGALPLPDTRAVLPPLDQAGGVRIHCALIRKGSTRLDATSDLVPASR</sequence>
<keyword evidence="4" id="KW-0804">Transcription</keyword>
<dbReference type="Pfam" id="PF13377">
    <property type="entry name" value="Peripla_BP_3"/>
    <property type="match status" value="1"/>
</dbReference>
<protein>
    <submittedName>
        <fullName evidence="6">Glucose-resistance amylase regulator</fullName>
    </submittedName>
</protein>
<feature type="domain" description="HTH lacI-type" evidence="5">
    <location>
        <begin position="2"/>
        <end position="58"/>
    </location>
</feature>
<dbReference type="InterPro" id="IPR000843">
    <property type="entry name" value="HTH_LacI"/>
</dbReference>
<dbReference type="RefSeq" id="WP_045935161.1">
    <property type="nucleotide sequence ID" value="NZ_KQ033885.1"/>
</dbReference>
<evidence type="ECO:0000259" key="5">
    <source>
        <dbReference type="PROSITE" id="PS50932"/>
    </source>
</evidence>
<dbReference type="CDD" id="cd01392">
    <property type="entry name" value="HTH_LacI"/>
    <property type="match status" value="1"/>
</dbReference>
<name>A0A0F4KYH4_9BIFI</name>
<proteinExistence type="predicted"/>
<dbReference type="InterPro" id="IPR046335">
    <property type="entry name" value="LacI/GalR-like_sensor"/>
</dbReference>
<evidence type="ECO:0000256" key="4">
    <source>
        <dbReference type="ARBA" id="ARBA00023163"/>
    </source>
</evidence>
<keyword evidence="2" id="KW-0805">Transcription regulation</keyword>
<keyword evidence="1" id="KW-0678">Repressor</keyword>
<comment type="caution">
    <text evidence="6">The sequence shown here is derived from an EMBL/GenBank/DDBJ whole genome shotgun (WGS) entry which is preliminary data.</text>
</comment>
<dbReference type="PANTHER" id="PTHR30146:SF148">
    <property type="entry name" value="HTH-TYPE TRANSCRIPTIONAL REPRESSOR PURR-RELATED"/>
    <property type="match status" value="1"/>
</dbReference>
<dbReference type="GO" id="GO:0003700">
    <property type="term" value="F:DNA-binding transcription factor activity"/>
    <property type="evidence" value="ECO:0007669"/>
    <property type="project" value="TreeGrafter"/>
</dbReference>
<keyword evidence="7" id="KW-1185">Reference proteome</keyword>